<proteinExistence type="predicted"/>
<name>A0A371Q8G8_STRIH</name>
<accession>A0A371Q8G8</accession>
<sequence length="64" mass="7356">MSTQRPQVGDEVEYGDGHRALVTDIRKGHVWLRANGRQEWEAPAEVTLTVVRTRIERIAEGDLW</sequence>
<protein>
    <recommendedName>
        <fullName evidence="3">DUF1918 domain-containing protein</fullName>
    </recommendedName>
</protein>
<evidence type="ECO:0000313" key="1">
    <source>
        <dbReference type="EMBL" id="REK90981.1"/>
    </source>
</evidence>
<dbReference type="RefSeq" id="WP_128504719.1">
    <property type="nucleotide sequence ID" value="NZ_QUAC01000049.1"/>
</dbReference>
<dbReference type="AlphaFoldDB" id="A0A371Q8G8"/>
<keyword evidence="2" id="KW-1185">Reference proteome</keyword>
<dbReference type="Proteomes" id="UP000262477">
    <property type="component" value="Unassembled WGS sequence"/>
</dbReference>
<evidence type="ECO:0008006" key="3">
    <source>
        <dbReference type="Google" id="ProtNLM"/>
    </source>
</evidence>
<reference evidence="1 2" key="1">
    <citation type="submission" date="2018-08" db="EMBL/GenBank/DDBJ databases">
        <title>Streptomyces NEAU-D10 sp. nov., a novel Actinomycete isolated from soil.</title>
        <authorList>
            <person name="Jin L."/>
        </authorList>
    </citation>
    <scope>NUCLEOTIDE SEQUENCE [LARGE SCALE GENOMIC DNA]</scope>
    <source>
        <strain evidence="1 2">NEAU-D10</strain>
    </source>
</reference>
<comment type="caution">
    <text evidence="1">The sequence shown here is derived from an EMBL/GenBank/DDBJ whole genome shotgun (WGS) entry which is preliminary data.</text>
</comment>
<evidence type="ECO:0000313" key="2">
    <source>
        <dbReference type="Proteomes" id="UP000262477"/>
    </source>
</evidence>
<organism evidence="1 2">
    <name type="scientific">Streptomyces inhibens</name>
    <dbReference type="NCBI Taxonomy" id="2293571"/>
    <lineage>
        <taxon>Bacteria</taxon>
        <taxon>Bacillati</taxon>
        <taxon>Actinomycetota</taxon>
        <taxon>Actinomycetes</taxon>
        <taxon>Kitasatosporales</taxon>
        <taxon>Streptomycetaceae</taxon>
        <taxon>Streptomyces</taxon>
    </lineage>
</organism>
<gene>
    <name evidence="1" type="ORF">DY245_07325</name>
</gene>
<dbReference type="EMBL" id="QUAC01000049">
    <property type="protein sequence ID" value="REK90981.1"/>
    <property type="molecule type" value="Genomic_DNA"/>
</dbReference>
<dbReference type="OrthoDB" id="4245435at2"/>